<dbReference type="EMBL" id="BQFW01000009">
    <property type="protein sequence ID" value="GJJ74353.1"/>
    <property type="molecule type" value="Genomic_DNA"/>
</dbReference>
<feature type="compositionally biased region" description="Basic residues" evidence="2">
    <location>
        <begin position="526"/>
        <end position="536"/>
    </location>
</feature>
<feature type="compositionally biased region" description="Acidic residues" evidence="2">
    <location>
        <begin position="472"/>
        <end position="483"/>
    </location>
</feature>
<feature type="compositionally biased region" description="Basic and acidic residues" evidence="2">
    <location>
        <begin position="16"/>
        <end position="25"/>
    </location>
</feature>
<proteinExistence type="predicted"/>
<dbReference type="Proteomes" id="UP000827284">
    <property type="component" value="Unassembled WGS sequence"/>
</dbReference>
<feature type="region of interest" description="Disordered" evidence="2">
    <location>
        <begin position="347"/>
        <end position="376"/>
    </location>
</feature>
<feature type="compositionally biased region" description="Low complexity" evidence="2">
    <location>
        <begin position="659"/>
        <end position="671"/>
    </location>
</feature>
<feature type="compositionally biased region" description="Basic and acidic residues" evidence="2">
    <location>
        <begin position="573"/>
        <end position="586"/>
    </location>
</feature>
<keyword evidence="1" id="KW-0175">Coiled coil</keyword>
<feature type="compositionally biased region" description="Low complexity" evidence="2">
    <location>
        <begin position="449"/>
        <end position="464"/>
    </location>
</feature>
<feature type="compositionally biased region" description="Low complexity" evidence="2">
    <location>
        <begin position="680"/>
        <end position="695"/>
    </location>
</feature>
<feature type="compositionally biased region" description="Basic and acidic residues" evidence="2">
    <location>
        <begin position="484"/>
        <end position="501"/>
    </location>
</feature>
<gene>
    <name evidence="3" type="ORF">EMPS_06711</name>
</gene>
<dbReference type="OrthoDB" id="2401308at2759"/>
<comment type="caution">
    <text evidence="3">The sequence shown here is derived from an EMBL/GenBank/DDBJ whole genome shotgun (WGS) entry which is preliminary data.</text>
</comment>
<sequence length="725" mass="79820">MKSSARASQGNRKHTLHETDSDTDSHTTNPRTAARDSGKTKSKDAPRNSTKTKKSTLAEKEPKPKPDAGSSSRKRSKQAESTDDDDNDKHDDHPDMEVDKVSEKAKRALYSAQQLQDELEEAEDAKERLQNKVAQLEERAQFLEASSRLNASIVAKENMDLKERARQLQIQLSEALYERDNLRQGTIFQGEGSESENKDEAIQLSVQLKEAWLSITKLKTDKEALNKELSKSQETCTSLTTDLTNVRDQLKTSKSEMTREKGRWNADRESLEAEIKSLKGKGGGAENAEWTKIRKRVQDERAAWDQERKIFMDQIASLKVKAGSLGLQSKAPPEWIKDKQRLMDQCSTLQARLATHESDRATGSSGSNNATIKKLEAENQKLEKKFEDTRAKLKQAMDAFRAFQAQAEEEKAKPKRKPRATRQPASKSRAKHASGSESESEVEQEIAPVAMKRTTRTAAVAAVRKIGHLVESESDQESDVSESEDGHDGGETGDADKAHEDKDDEEGLAADENEMEEDSDDYIPKSKGKQKQSKKSSKGDDSASDFEMTEQIVESKERKGTEKPGNPIKQSIAKKDDKKNDKHTKESATMPEDASGPSSTPNPPPSAVSESTGTSLPSTSPNAAAQEQAPAPAEKAKKKRKLLTGKGLQDLSDILHGPGSSLGSESSSGLEFSRHRFNKKSPATTSTPLSTTTKPAQALDALNAIKMQFSIKPKPVTTTTGRKEI</sequence>
<feature type="compositionally biased region" description="Acidic residues" evidence="2">
    <location>
        <begin position="502"/>
        <end position="521"/>
    </location>
</feature>
<feature type="compositionally biased region" description="Low complexity" evidence="2">
    <location>
        <begin position="623"/>
        <end position="633"/>
    </location>
</feature>
<dbReference type="AlphaFoldDB" id="A0A9P3HD88"/>
<feature type="region of interest" description="Disordered" evidence="2">
    <location>
        <begin position="1"/>
        <end position="107"/>
    </location>
</feature>
<feature type="compositionally biased region" description="Basic and acidic residues" evidence="2">
    <location>
        <begin position="87"/>
        <end position="106"/>
    </location>
</feature>
<feature type="compositionally biased region" description="Polar residues" evidence="2">
    <location>
        <begin position="610"/>
        <end position="622"/>
    </location>
</feature>
<feature type="compositionally biased region" description="Polar residues" evidence="2">
    <location>
        <begin position="1"/>
        <end position="10"/>
    </location>
</feature>
<organism evidence="3 4">
    <name type="scientific">Entomortierella parvispora</name>
    <dbReference type="NCBI Taxonomy" id="205924"/>
    <lineage>
        <taxon>Eukaryota</taxon>
        <taxon>Fungi</taxon>
        <taxon>Fungi incertae sedis</taxon>
        <taxon>Mucoromycota</taxon>
        <taxon>Mortierellomycotina</taxon>
        <taxon>Mortierellomycetes</taxon>
        <taxon>Mortierellales</taxon>
        <taxon>Mortierellaceae</taxon>
        <taxon>Entomortierella</taxon>
    </lineage>
</organism>
<feature type="compositionally biased region" description="Polar residues" evidence="2">
    <location>
        <begin position="361"/>
        <end position="371"/>
    </location>
</feature>
<reference evidence="3" key="2">
    <citation type="journal article" date="2022" name="Microbiol. Resour. Announc.">
        <title>Whole-Genome Sequence of Entomortierella parvispora E1425, a Mucoromycotan Fungus Associated with Burkholderiaceae-Related Endosymbiotic Bacteria.</title>
        <authorList>
            <person name="Herlambang A."/>
            <person name="Guo Y."/>
            <person name="Takashima Y."/>
            <person name="Narisawa K."/>
            <person name="Ohta H."/>
            <person name="Nishizawa T."/>
        </authorList>
    </citation>
    <scope>NUCLEOTIDE SEQUENCE</scope>
    <source>
        <strain evidence="3">E1425</strain>
    </source>
</reference>
<feature type="compositionally biased region" description="Basic and acidic residues" evidence="2">
    <location>
        <begin position="553"/>
        <end position="562"/>
    </location>
</feature>
<evidence type="ECO:0000313" key="3">
    <source>
        <dbReference type="EMBL" id="GJJ74353.1"/>
    </source>
</evidence>
<feature type="coiled-coil region" evidence="1">
    <location>
        <begin position="215"/>
        <end position="281"/>
    </location>
</feature>
<feature type="compositionally biased region" description="Basic and acidic residues" evidence="2">
    <location>
        <begin position="56"/>
        <end position="66"/>
    </location>
</feature>
<reference evidence="3" key="1">
    <citation type="submission" date="2021-11" db="EMBL/GenBank/DDBJ databases">
        <authorList>
            <person name="Herlambang A."/>
            <person name="Guo Y."/>
            <person name="Takashima Y."/>
            <person name="Nishizawa T."/>
        </authorList>
    </citation>
    <scope>NUCLEOTIDE SEQUENCE</scope>
    <source>
        <strain evidence="3">E1425</strain>
    </source>
</reference>
<evidence type="ECO:0000313" key="4">
    <source>
        <dbReference type="Proteomes" id="UP000827284"/>
    </source>
</evidence>
<feature type="compositionally biased region" description="Basic and acidic residues" evidence="2">
    <location>
        <begin position="33"/>
        <end position="46"/>
    </location>
</feature>
<evidence type="ECO:0000256" key="2">
    <source>
        <dbReference type="SAM" id="MobiDB-lite"/>
    </source>
</evidence>
<evidence type="ECO:0000256" key="1">
    <source>
        <dbReference type="SAM" id="Coils"/>
    </source>
</evidence>
<protein>
    <submittedName>
        <fullName evidence="3">Uncharacterized protein</fullName>
    </submittedName>
</protein>
<name>A0A9P3HD88_9FUNG</name>
<feature type="region of interest" description="Disordered" evidence="2">
    <location>
        <begin position="402"/>
        <end position="695"/>
    </location>
</feature>
<accession>A0A9P3HD88</accession>
<keyword evidence="4" id="KW-1185">Reference proteome</keyword>